<protein>
    <submittedName>
        <fullName evidence="1">Uncharacterized protein</fullName>
    </submittedName>
</protein>
<accession>A0A3B4ZY00</accession>
<dbReference type="GeneTree" id="ENSGT01130000280162"/>
<organism evidence="1">
    <name type="scientific">Stegastes partitus</name>
    <name type="common">bicolor damselfish</name>
    <dbReference type="NCBI Taxonomy" id="144197"/>
    <lineage>
        <taxon>Eukaryota</taxon>
        <taxon>Metazoa</taxon>
        <taxon>Chordata</taxon>
        <taxon>Craniata</taxon>
        <taxon>Vertebrata</taxon>
        <taxon>Euteleostomi</taxon>
        <taxon>Actinopterygii</taxon>
        <taxon>Neopterygii</taxon>
        <taxon>Teleostei</taxon>
        <taxon>Neoteleostei</taxon>
        <taxon>Acanthomorphata</taxon>
        <taxon>Ovalentaria</taxon>
        <taxon>Pomacentridae</taxon>
        <taxon>Stegastes</taxon>
    </lineage>
</organism>
<dbReference type="STRING" id="144197.ENSSPAP00000013205"/>
<sequence length="199" mass="21114">QSNTRLAPPLPPPPPPPLQPGSVSAPCCSRPLCPPWGHRPLQLPLTCFSSLFVSSLASCFDSCLTSWFESCLVSCLVSCFDSCLGSCFLSCLVSCFDSCLASCFDCCLASCLASCFDSCLASCLDSCLASCLDSCLASCFFLGERALGSGDTEVSSVNLASQVCYQTVQLPRQHPCATVTPNHFTFCPSLRCLFGCEVM</sequence>
<reference evidence="1" key="1">
    <citation type="submission" date="2023-09" db="UniProtKB">
        <authorList>
            <consortium name="Ensembl"/>
        </authorList>
    </citation>
    <scope>IDENTIFICATION</scope>
</reference>
<dbReference type="AlphaFoldDB" id="A0A3B4ZY00"/>
<evidence type="ECO:0000313" key="1">
    <source>
        <dbReference type="Ensembl" id="ENSSPAP00000013205.1"/>
    </source>
</evidence>
<dbReference type="Ensembl" id="ENSSPAT00000013428.1">
    <property type="protein sequence ID" value="ENSSPAP00000013205.1"/>
    <property type="gene ID" value="ENSSPAG00000010013.1"/>
</dbReference>
<proteinExistence type="predicted"/>
<name>A0A3B4ZY00_9TELE</name>